<dbReference type="Proteomes" id="UP000621898">
    <property type="component" value="Unassembled WGS sequence"/>
</dbReference>
<organism evidence="1 2">
    <name type="scientific">Rhodanobacter panaciterrae</name>
    <dbReference type="NCBI Taxonomy" id="490572"/>
    <lineage>
        <taxon>Bacteria</taxon>
        <taxon>Pseudomonadati</taxon>
        <taxon>Pseudomonadota</taxon>
        <taxon>Gammaproteobacteria</taxon>
        <taxon>Lysobacterales</taxon>
        <taxon>Rhodanobacteraceae</taxon>
        <taxon>Rhodanobacter</taxon>
    </lineage>
</organism>
<evidence type="ECO:0000313" key="2">
    <source>
        <dbReference type="Proteomes" id="UP000621898"/>
    </source>
</evidence>
<protein>
    <submittedName>
        <fullName evidence="1">Uncharacterized protein</fullName>
    </submittedName>
</protein>
<evidence type="ECO:0000313" key="1">
    <source>
        <dbReference type="EMBL" id="GGY21530.1"/>
    </source>
</evidence>
<name>A0ABQ2ZSJ1_9GAMM</name>
<sequence>MLEASTIGYWFVYVATCSEIQALPTTSVDNPKVDIPKLGDMLKSLIPTFPDIQKMSDGLKTGGTAKWLHKYTHGGTPQLTRRVNGGWTKGEIMLTLIRGDMFSDLAACLETVIAPNAPLAKYGFSYRDELAFELQTTFGTDPIPQQPHSLPVAQLLEEGCGPPFA</sequence>
<dbReference type="Pfam" id="PF22491">
    <property type="entry name" value="DUF6988"/>
    <property type="match status" value="1"/>
</dbReference>
<gene>
    <name evidence="1" type="ORF">GCM10008098_12940</name>
</gene>
<comment type="caution">
    <text evidence="1">The sequence shown here is derived from an EMBL/GenBank/DDBJ whole genome shotgun (WGS) entry which is preliminary data.</text>
</comment>
<proteinExistence type="predicted"/>
<keyword evidence="2" id="KW-1185">Reference proteome</keyword>
<reference evidence="2" key="1">
    <citation type="journal article" date="2019" name="Int. J. Syst. Evol. Microbiol.">
        <title>The Global Catalogue of Microorganisms (GCM) 10K type strain sequencing project: providing services to taxonomists for standard genome sequencing and annotation.</title>
        <authorList>
            <consortium name="The Broad Institute Genomics Platform"/>
            <consortium name="The Broad Institute Genome Sequencing Center for Infectious Disease"/>
            <person name="Wu L."/>
            <person name="Ma J."/>
        </authorList>
    </citation>
    <scope>NUCLEOTIDE SEQUENCE [LARGE SCALE GENOMIC DNA]</scope>
    <source>
        <strain evidence="2">KCTC 22232</strain>
    </source>
</reference>
<dbReference type="InterPro" id="IPR054257">
    <property type="entry name" value="DUF6988"/>
</dbReference>
<dbReference type="EMBL" id="BMXT01000001">
    <property type="protein sequence ID" value="GGY21530.1"/>
    <property type="molecule type" value="Genomic_DNA"/>
</dbReference>
<accession>A0ABQ2ZSJ1</accession>